<organism evidence="2 3">
    <name type="scientific">Cryoendolithus antarcticus</name>
    <dbReference type="NCBI Taxonomy" id="1507870"/>
    <lineage>
        <taxon>Eukaryota</taxon>
        <taxon>Fungi</taxon>
        <taxon>Dikarya</taxon>
        <taxon>Ascomycota</taxon>
        <taxon>Pezizomycotina</taxon>
        <taxon>Dothideomycetes</taxon>
        <taxon>Dothideomycetidae</taxon>
        <taxon>Cladosporiales</taxon>
        <taxon>Cladosporiaceae</taxon>
        <taxon>Cryoendolithus</taxon>
    </lineage>
</organism>
<comment type="caution">
    <text evidence="2">The sequence shown here is derived from an EMBL/GenBank/DDBJ whole genome shotgun (WGS) entry which is preliminary data.</text>
</comment>
<proteinExistence type="predicted"/>
<evidence type="ECO:0000313" key="2">
    <source>
        <dbReference type="EMBL" id="OQO06681.1"/>
    </source>
</evidence>
<feature type="compositionally biased region" description="Low complexity" evidence="1">
    <location>
        <begin position="199"/>
        <end position="209"/>
    </location>
</feature>
<accession>A0A1V8T5Z3</accession>
<dbReference type="Proteomes" id="UP000192596">
    <property type="component" value="Unassembled WGS sequence"/>
</dbReference>
<protein>
    <submittedName>
        <fullName evidence="2">Uncharacterized protein</fullName>
    </submittedName>
</protein>
<feature type="region of interest" description="Disordered" evidence="1">
    <location>
        <begin position="193"/>
        <end position="214"/>
    </location>
</feature>
<reference evidence="3" key="1">
    <citation type="submission" date="2017-03" db="EMBL/GenBank/DDBJ databases">
        <title>Genomes of endolithic fungi from Antarctica.</title>
        <authorList>
            <person name="Coleine C."/>
            <person name="Masonjones S."/>
            <person name="Stajich J.E."/>
        </authorList>
    </citation>
    <scope>NUCLEOTIDE SEQUENCE [LARGE SCALE GENOMIC DNA]</scope>
    <source>
        <strain evidence="3">CCFEE 5527</strain>
    </source>
</reference>
<sequence>MQLPDLTYSNIEIGGSAHVHLGSILNSYAVEGSVQISQADIESLTGPLNVSTAAQGLILLSTKFLVELGRGSPLQRHGGLYCAVDLFRKLLRRVLPASLLSTMTQKRAALIPAVDLVALLTETVLIFAEIEESLSASLDGSTDSVQETTLHNADMARQLDIVSEILSMYDSIMSTKSTEDAVAMSESAHRAAAQLANTRLPSRPSLSRSEGTCRKPFRNAETWGEAHHTSAPAQESKLFTGASSAVAEDEGLQSAGADARLHAWTRAFEIELFRSRVYSNLRDVDQTISSMTSSFSNAASTILPLLSLADVSIVSVLRLPVRLQALCNADAYVLTTYDADEEIATADTYFQGCLDDVHKVRVAYRAATARRMSS</sequence>
<gene>
    <name evidence="2" type="ORF">B0A48_08468</name>
</gene>
<name>A0A1V8T5Z3_9PEZI</name>
<evidence type="ECO:0000256" key="1">
    <source>
        <dbReference type="SAM" id="MobiDB-lite"/>
    </source>
</evidence>
<evidence type="ECO:0000313" key="3">
    <source>
        <dbReference type="Proteomes" id="UP000192596"/>
    </source>
</evidence>
<keyword evidence="3" id="KW-1185">Reference proteome</keyword>
<dbReference type="EMBL" id="NAJO01000016">
    <property type="protein sequence ID" value="OQO06681.1"/>
    <property type="molecule type" value="Genomic_DNA"/>
</dbReference>
<dbReference type="AlphaFoldDB" id="A0A1V8T5Z3"/>
<dbReference type="InParanoid" id="A0A1V8T5Z3"/>